<keyword evidence="6" id="KW-0676">Redox-active center</keyword>
<dbReference type="PANTHER" id="PTHR10438:SF463">
    <property type="entry name" value="THIOREDOXIN"/>
    <property type="match status" value="1"/>
</dbReference>
<dbReference type="FunFam" id="3.40.30.10:FF:000104">
    <property type="entry name" value="Thioredoxin"/>
    <property type="match status" value="1"/>
</dbReference>
<name>A0AAW2PQ04_9LAMI</name>
<dbReference type="Pfam" id="PF00085">
    <property type="entry name" value="Thioredoxin"/>
    <property type="match status" value="1"/>
</dbReference>
<evidence type="ECO:0000256" key="6">
    <source>
        <dbReference type="ARBA" id="ARBA00023284"/>
    </source>
</evidence>
<evidence type="ECO:0000259" key="9">
    <source>
        <dbReference type="PROSITE" id="PS51352"/>
    </source>
</evidence>
<dbReference type="PANTHER" id="PTHR10438">
    <property type="entry name" value="THIOREDOXIN"/>
    <property type="match status" value="1"/>
</dbReference>
<sequence length="171" mass="19304">MGANFSSAYDDKWLPTHTNEPAPVKKVEARGFTTNTNESAPIKKVEARGFPTITNETAPVKKGQVITFRSSSKWKIHFEASKQTPKLIVIDFTASWCGPCQYIQPAINDFAEKYTDVEFIKLDVDELHDVAEEFGVQAMPTFILIKKGKEVDKVVGAKKDDLQKKIEKHRF</sequence>
<dbReference type="PRINTS" id="PR00421">
    <property type="entry name" value="THIOREDOXIN"/>
</dbReference>
<gene>
    <name evidence="10" type="ORF">Scaly_1487500</name>
</gene>
<dbReference type="Gene3D" id="3.40.30.10">
    <property type="entry name" value="Glutaredoxin"/>
    <property type="match status" value="1"/>
</dbReference>
<keyword evidence="5" id="KW-1015">Disulfide bond</keyword>
<dbReference type="InterPro" id="IPR050620">
    <property type="entry name" value="Thioredoxin_H-type-like"/>
</dbReference>
<evidence type="ECO:0000256" key="1">
    <source>
        <dbReference type="ARBA" id="ARBA00004496"/>
    </source>
</evidence>
<comment type="similarity">
    <text evidence="7">Belongs to the thioredoxin family. Plant H-type subfamily.</text>
</comment>
<dbReference type="InterPro" id="IPR013766">
    <property type="entry name" value="Thioredoxin_domain"/>
</dbReference>
<evidence type="ECO:0000256" key="5">
    <source>
        <dbReference type="ARBA" id="ARBA00023157"/>
    </source>
</evidence>
<dbReference type="PROSITE" id="PS51352">
    <property type="entry name" value="THIOREDOXIN_2"/>
    <property type="match status" value="1"/>
</dbReference>
<keyword evidence="3" id="KW-0963">Cytoplasm</keyword>
<dbReference type="NCBIfam" id="TIGR01068">
    <property type="entry name" value="thioredoxin"/>
    <property type="match status" value="1"/>
</dbReference>
<dbReference type="PROSITE" id="PS00194">
    <property type="entry name" value="THIOREDOXIN_1"/>
    <property type="match status" value="1"/>
</dbReference>
<evidence type="ECO:0000256" key="4">
    <source>
        <dbReference type="ARBA" id="ARBA00022982"/>
    </source>
</evidence>
<dbReference type="GO" id="GO:0005737">
    <property type="term" value="C:cytoplasm"/>
    <property type="evidence" value="ECO:0007669"/>
    <property type="project" value="UniProtKB-SubCell"/>
</dbReference>
<reference evidence="10" key="2">
    <citation type="journal article" date="2024" name="Plant">
        <title>Genomic evolution and insights into agronomic trait innovations of Sesamum species.</title>
        <authorList>
            <person name="Miao H."/>
            <person name="Wang L."/>
            <person name="Qu L."/>
            <person name="Liu H."/>
            <person name="Sun Y."/>
            <person name="Le M."/>
            <person name="Wang Q."/>
            <person name="Wei S."/>
            <person name="Zheng Y."/>
            <person name="Lin W."/>
            <person name="Duan Y."/>
            <person name="Cao H."/>
            <person name="Xiong S."/>
            <person name="Wang X."/>
            <person name="Wei L."/>
            <person name="Li C."/>
            <person name="Ma Q."/>
            <person name="Ju M."/>
            <person name="Zhao R."/>
            <person name="Li G."/>
            <person name="Mu C."/>
            <person name="Tian Q."/>
            <person name="Mei H."/>
            <person name="Zhang T."/>
            <person name="Gao T."/>
            <person name="Zhang H."/>
        </authorList>
    </citation>
    <scope>NUCLEOTIDE SEQUENCE</scope>
    <source>
        <strain evidence="10">KEN8</strain>
    </source>
</reference>
<reference evidence="10" key="1">
    <citation type="submission" date="2020-06" db="EMBL/GenBank/DDBJ databases">
        <authorList>
            <person name="Li T."/>
            <person name="Hu X."/>
            <person name="Zhang T."/>
            <person name="Song X."/>
            <person name="Zhang H."/>
            <person name="Dai N."/>
            <person name="Sheng W."/>
            <person name="Hou X."/>
            <person name="Wei L."/>
        </authorList>
    </citation>
    <scope>NUCLEOTIDE SEQUENCE</scope>
    <source>
        <strain evidence="10">KEN8</strain>
        <tissue evidence="10">Leaf</tissue>
    </source>
</reference>
<dbReference type="AlphaFoldDB" id="A0AAW2PQ04"/>
<protein>
    <submittedName>
        <fullName evidence="10">Thioredoxin H2</fullName>
    </submittedName>
</protein>
<feature type="domain" description="Thioredoxin" evidence="9">
    <location>
        <begin position="39"/>
        <end position="171"/>
    </location>
</feature>
<accession>A0AAW2PQ04</accession>
<organism evidence="10">
    <name type="scientific">Sesamum calycinum</name>
    <dbReference type="NCBI Taxonomy" id="2727403"/>
    <lineage>
        <taxon>Eukaryota</taxon>
        <taxon>Viridiplantae</taxon>
        <taxon>Streptophyta</taxon>
        <taxon>Embryophyta</taxon>
        <taxon>Tracheophyta</taxon>
        <taxon>Spermatophyta</taxon>
        <taxon>Magnoliopsida</taxon>
        <taxon>eudicotyledons</taxon>
        <taxon>Gunneridae</taxon>
        <taxon>Pentapetalae</taxon>
        <taxon>asterids</taxon>
        <taxon>lamiids</taxon>
        <taxon>Lamiales</taxon>
        <taxon>Pedaliaceae</taxon>
        <taxon>Sesamum</taxon>
    </lineage>
</organism>
<dbReference type="InterPro" id="IPR036249">
    <property type="entry name" value="Thioredoxin-like_sf"/>
</dbReference>
<evidence type="ECO:0000256" key="7">
    <source>
        <dbReference type="ARBA" id="ARBA00038353"/>
    </source>
</evidence>
<keyword evidence="4" id="KW-0249">Electron transport</keyword>
<evidence type="ECO:0000256" key="8">
    <source>
        <dbReference type="ARBA" id="ARBA00056195"/>
    </source>
</evidence>
<dbReference type="SUPFAM" id="SSF52833">
    <property type="entry name" value="Thioredoxin-like"/>
    <property type="match status" value="1"/>
</dbReference>
<evidence type="ECO:0000256" key="2">
    <source>
        <dbReference type="ARBA" id="ARBA00022448"/>
    </source>
</evidence>
<dbReference type="GO" id="GO:0015035">
    <property type="term" value="F:protein-disulfide reductase activity"/>
    <property type="evidence" value="ECO:0007669"/>
    <property type="project" value="InterPro"/>
</dbReference>
<comment type="caution">
    <text evidence="10">The sequence shown here is derived from an EMBL/GenBank/DDBJ whole genome shotgun (WGS) entry which is preliminary data.</text>
</comment>
<dbReference type="EMBL" id="JACGWM010000008">
    <property type="protein sequence ID" value="KAL0358018.1"/>
    <property type="molecule type" value="Genomic_DNA"/>
</dbReference>
<dbReference type="GO" id="GO:0016671">
    <property type="term" value="F:oxidoreductase activity, acting on a sulfur group of donors, disulfide as acceptor"/>
    <property type="evidence" value="ECO:0007669"/>
    <property type="project" value="UniProtKB-ARBA"/>
</dbReference>
<proteinExistence type="inferred from homology"/>
<dbReference type="CDD" id="cd02947">
    <property type="entry name" value="TRX_family"/>
    <property type="match status" value="1"/>
</dbReference>
<evidence type="ECO:0000256" key="3">
    <source>
        <dbReference type="ARBA" id="ARBA00022490"/>
    </source>
</evidence>
<comment type="function">
    <text evidence="8">Participates in various redox reactions through the reversible oxidation of the active center dithiol to a disulfide. The H form is known to activate a number of cytosolic enzymes.</text>
</comment>
<dbReference type="InterPro" id="IPR005746">
    <property type="entry name" value="Thioredoxin"/>
</dbReference>
<keyword evidence="2" id="KW-0813">Transport</keyword>
<evidence type="ECO:0000313" key="10">
    <source>
        <dbReference type="EMBL" id="KAL0358018.1"/>
    </source>
</evidence>
<comment type="subcellular location">
    <subcellularLocation>
        <location evidence="1">Cytoplasm</location>
    </subcellularLocation>
</comment>
<dbReference type="InterPro" id="IPR017937">
    <property type="entry name" value="Thioredoxin_CS"/>
</dbReference>